<name>A0A009TA33_ACIBA</name>
<comment type="caution">
    <text evidence="1">The sequence shown here is derived from an EMBL/GenBank/DDBJ whole genome shotgun (WGS) entry which is preliminary data.</text>
</comment>
<gene>
    <name evidence="1" type="ORF">J529_2014</name>
</gene>
<evidence type="ECO:0000313" key="1">
    <source>
        <dbReference type="EMBL" id="EXC51362.1"/>
    </source>
</evidence>
<accession>A0A009TA33</accession>
<dbReference type="PATRIC" id="fig|1310630.3.peg.1971"/>
<dbReference type="EMBL" id="JEXJ01000027">
    <property type="protein sequence ID" value="EXC51362.1"/>
    <property type="molecule type" value="Genomic_DNA"/>
</dbReference>
<dbReference type="Proteomes" id="UP000020735">
    <property type="component" value="Unassembled WGS sequence"/>
</dbReference>
<evidence type="ECO:0000313" key="2">
    <source>
        <dbReference type="Proteomes" id="UP000020735"/>
    </source>
</evidence>
<sequence>MRTLSGQALGIALYKLPIILVGAYQQLQGLCHVFTGTAN</sequence>
<organism evidence="1 2">
    <name type="scientific">Acinetobacter baumannii 99063</name>
    <dbReference type="NCBI Taxonomy" id="1310630"/>
    <lineage>
        <taxon>Bacteria</taxon>
        <taxon>Pseudomonadati</taxon>
        <taxon>Pseudomonadota</taxon>
        <taxon>Gammaproteobacteria</taxon>
        <taxon>Moraxellales</taxon>
        <taxon>Moraxellaceae</taxon>
        <taxon>Acinetobacter</taxon>
        <taxon>Acinetobacter calcoaceticus/baumannii complex</taxon>
    </lineage>
</organism>
<reference evidence="1 2" key="1">
    <citation type="submission" date="2014-02" db="EMBL/GenBank/DDBJ databases">
        <title>Comparative genomics and transcriptomics to identify genetic mechanisms underlying the emergence of carbapenem resistant Acinetobacter baumannii (CRAb).</title>
        <authorList>
            <person name="Harris A.D."/>
            <person name="Johnson K.J."/>
            <person name="George J."/>
            <person name="Shefchek K."/>
            <person name="Daugherty S.C."/>
            <person name="Parankush S."/>
            <person name="Sadzewicz L."/>
            <person name="Tallon L."/>
            <person name="Sengamalay N."/>
            <person name="Hazen T.H."/>
            <person name="Rasko D.A."/>
        </authorList>
    </citation>
    <scope>NUCLEOTIDE SEQUENCE [LARGE SCALE GENOMIC DNA]</scope>
    <source>
        <strain evidence="1 2">99063</strain>
    </source>
</reference>
<proteinExistence type="predicted"/>
<protein>
    <submittedName>
        <fullName evidence="1">Uncharacterized protein</fullName>
    </submittedName>
</protein>
<dbReference type="AlphaFoldDB" id="A0A009TA33"/>